<accession>A0A498KY18</accession>
<sequence>MSEAPDEGAATRDDDAQRRLVRERYADIATDDSRSGCCDGTDESDDGCCDDSIGTDSEQLGYSSDDTESVADGADLGLGCGNPKAIADLEAGETVLDLGSGAGFDCFLAAEEVGAEGRVIGVDMTPEMVEKARDNVAKNDAPNVEFRLGEIEHLPVADECVDVVISNCVINLSPAKGQVFAEAFRALVPGGRLAVSDVVLTASLPDSVRRDPDSLTACIAGASTVETIEQLLADAGFVDIEIAPKDDSAAFISEWDDQRDLSEYVVAATIEARRPTTE</sequence>
<evidence type="ECO:0000256" key="9">
    <source>
        <dbReference type="SAM" id="MobiDB-lite"/>
    </source>
</evidence>
<dbReference type="RefSeq" id="WP_129069704.1">
    <property type="nucleotide sequence ID" value="NZ_RDFA01000005.1"/>
</dbReference>
<dbReference type="EMBL" id="RDFA01000005">
    <property type="protein sequence ID" value="RXK47852.1"/>
    <property type="molecule type" value="Genomic_DNA"/>
</dbReference>
<dbReference type="CDD" id="cd02440">
    <property type="entry name" value="AdoMet_MTases"/>
    <property type="match status" value="1"/>
</dbReference>
<dbReference type="GO" id="GO:0032259">
    <property type="term" value="P:methylation"/>
    <property type="evidence" value="ECO:0007669"/>
    <property type="project" value="UniProtKB-KW"/>
</dbReference>
<dbReference type="SUPFAM" id="SSF53335">
    <property type="entry name" value="S-adenosyl-L-methionine-dependent methyltransferases"/>
    <property type="match status" value="1"/>
</dbReference>
<dbReference type="AlphaFoldDB" id="A0A498KY18"/>
<evidence type="ECO:0000256" key="7">
    <source>
        <dbReference type="ARBA" id="ARBA00047943"/>
    </source>
</evidence>
<feature type="compositionally biased region" description="Acidic residues" evidence="9">
    <location>
        <begin position="40"/>
        <end position="49"/>
    </location>
</feature>
<keyword evidence="12" id="KW-1185">Reference proteome</keyword>
<proteinExistence type="inferred from homology"/>
<comment type="catalytic activity">
    <reaction evidence="6">
        <text>arsenic triglutathione + [thioredoxin]-dithiol + S-adenosyl-L-methionine + 2 H2O = methylarsonous acid + [thioredoxin]-disulfide + 3 glutathione + S-adenosyl-L-homocysteine + H(+)</text>
        <dbReference type="Rhea" id="RHEA:69460"/>
        <dbReference type="Rhea" id="RHEA-COMP:10698"/>
        <dbReference type="Rhea" id="RHEA-COMP:10700"/>
        <dbReference type="ChEBI" id="CHEBI:15377"/>
        <dbReference type="ChEBI" id="CHEBI:15378"/>
        <dbReference type="ChEBI" id="CHEBI:17826"/>
        <dbReference type="ChEBI" id="CHEBI:29950"/>
        <dbReference type="ChEBI" id="CHEBI:50058"/>
        <dbReference type="ChEBI" id="CHEBI:57856"/>
        <dbReference type="ChEBI" id="CHEBI:57925"/>
        <dbReference type="ChEBI" id="CHEBI:59789"/>
        <dbReference type="ChEBI" id="CHEBI:183640"/>
        <dbReference type="EC" id="2.1.1.137"/>
    </reaction>
</comment>
<evidence type="ECO:0000256" key="4">
    <source>
        <dbReference type="ARBA" id="ARBA00034521"/>
    </source>
</evidence>
<gene>
    <name evidence="11" type="primary">arsM</name>
    <name evidence="11" type="ORF">EAF64_14480</name>
</gene>
<comment type="caution">
    <text evidence="11">The sequence shown here is derived from an EMBL/GenBank/DDBJ whole genome shotgun (WGS) entry which is preliminary data.</text>
</comment>
<evidence type="ECO:0000256" key="3">
    <source>
        <dbReference type="ARBA" id="ARBA00034487"/>
    </source>
</evidence>
<feature type="region of interest" description="Disordered" evidence="9">
    <location>
        <begin position="24"/>
        <end position="66"/>
    </location>
</feature>
<dbReference type="InterPro" id="IPR025714">
    <property type="entry name" value="Methyltranfer_dom"/>
</dbReference>
<evidence type="ECO:0000313" key="12">
    <source>
        <dbReference type="Proteomes" id="UP000289691"/>
    </source>
</evidence>
<keyword evidence="1 11" id="KW-0808">Transferase</keyword>
<dbReference type="Gene3D" id="3.40.50.150">
    <property type="entry name" value="Vaccinia Virus protein VP39"/>
    <property type="match status" value="1"/>
</dbReference>
<evidence type="ECO:0000256" key="8">
    <source>
        <dbReference type="ARBA" id="ARBA00048428"/>
    </source>
</evidence>
<dbReference type="PANTHER" id="PTHR43675:SF8">
    <property type="entry name" value="ARSENITE METHYLTRANSFERASE"/>
    <property type="match status" value="1"/>
</dbReference>
<organism evidence="11 12">
    <name type="scientific">Halorientalis pallida</name>
    <dbReference type="NCBI Taxonomy" id="2479928"/>
    <lineage>
        <taxon>Archaea</taxon>
        <taxon>Methanobacteriati</taxon>
        <taxon>Methanobacteriota</taxon>
        <taxon>Stenosarchaea group</taxon>
        <taxon>Halobacteria</taxon>
        <taxon>Halobacteriales</taxon>
        <taxon>Haloarculaceae</taxon>
        <taxon>Halorientalis</taxon>
    </lineage>
</organism>
<protein>
    <recommendedName>
        <fullName evidence="5">Arsenite methyltransferase</fullName>
        <ecNumber evidence="4">2.1.1.137</ecNumber>
    </recommendedName>
</protein>
<dbReference type="Proteomes" id="UP000289691">
    <property type="component" value="Unassembled WGS sequence"/>
</dbReference>
<dbReference type="NCBIfam" id="NF008823">
    <property type="entry name" value="PRK11873.1"/>
    <property type="match status" value="1"/>
</dbReference>
<dbReference type="GO" id="GO:0030791">
    <property type="term" value="F:arsenite methyltransferase activity"/>
    <property type="evidence" value="ECO:0007669"/>
    <property type="project" value="UniProtKB-EC"/>
</dbReference>
<evidence type="ECO:0000256" key="2">
    <source>
        <dbReference type="ARBA" id="ARBA00022691"/>
    </source>
</evidence>
<comment type="catalytic activity">
    <reaction evidence="8">
        <text>arsenic triglutathione + 3 [thioredoxin]-dithiol + 3 S-adenosyl-L-methionine = trimethylarsine + 3 [thioredoxin]-disulfide + 3 glutathione + 3 S-adenosyl-L-homocysteine + 3 H(+)</text>
        <dbReference type="Rhea" id="RHEA:69432"/>
        <dbReference type="Rhea" id="RHEA-COMP:10698"/>
        <dbReference type="Rhea" id="RHEA-COMP:10700"/>
        <dbReference type="ChEBI" id="CHEBI:15378"/>
        <dbReference type="ChEBI" id="CHEBI:27130"/>
        <dbReference type="ChEBI" id="CHEBI:29950"/>
        <dbReference type="ChEBI" id="CHEBI:50058"/>
        <dbReference type="ChEBI" id="CHEBI:57856"/>
        <dbReference type="ChEBI" id="CHEBI:57925"/>
        <dbReference type="ChEBI" id="CHEBI:59789"/>
        <dbReference type="ChEBI" id="CHEBI:183640"/>
        <dbReference type="EC" id="2.1.1.137"/>
    </reaction>
</comment>
<reference evidence="11 12" key="1">
    <citation type="submission" date="2019-01" db="EMBL/GenBank/DDBJ databases">
        <title>Halorientalis sp. F13-25 a new haloarchaeum isolated from hypersaline water.</title>
        <authorList>
            <person name="Ana D.-V."/>
            <person name="Cristina S.-P."/>
            <person name="Antonio V."/>
        </authorList>
    </citation>
    <scope>NUCLEOTIDE SEQUENCE [LARGE SCALE GENOMIC DNA]</scope>
    <source>
        <strain evidence="11 12">F13-25</strain>
    </source>
</reference>
<evidence type="ECO:0000313" key="11">
    <source>
        <dbReference type="EMBL" id="RXK47852.1"/>
    </source>
</evidence>
<keyword evidence="11" id="KW-0489">Methyltransferase</keyword>
<feature type="compositionally biased region" description="Basic and acidic residues" evidence="9">
    <location>
        <begin position="24"/>
        <end position="34"/>
    </location>
</feature>
<dbReference type="EC" id="2.1.1.137" evidence="4"/>
<evidence type="ECO:0000259" key="10">
    <source>
        <dbReference type="Pfam" id="PF13847"/>
    </source>
</evidence>
<evidence type="ECO:0000256" key="6">
    <source>
        <dbReference type="ARBA" id="ARBA00047941"/>
    </source>
</evidence>
<dbReference type="OrthoDB" id="57427at2157"/>
<keyword evidence="2" id="KW-0949">S-adenosyl-L-methionine</keyword>
<evidence type="ECO:0000256" key="5">
    <source>
        <dbReference type="ARBA" id="ARBA00034545"/>
    </source>
</evidence>
<name>A0A498KY18_9EURY</name>
<dbReference type="Pfam" id="PF13847">
    <property type="entry name" value="Methyltransf_31"/>
    <property type="match status" value="1"/>
</dbReference>
<feature type="compositionally biased region" description="Polar residues" evidence="9">
    <location>
        <begin position="54"/>
        <end position="64"/>
    </location>
</feature>
<dbReference type="PANTHER" id="PTHR43675">
    <property type="entry name" value="ARSENITE METHYLTRANSFERASE"/>
    <property type="match status" value="1"/>
</dbReference>
<dbReference type="InterPro" id="IPR029063">
    <property type="entry name" value="SAM-dependent_MTases_sf"/>
</dbReference>
<feature type="domain" description="Methyltransferase" evidence="10">
    <location>
        <begin position="90"/>
        <end position="236"/>
    </location>
</feature>
<comment type="similarity">
    <text evidence="3">Belongs to the methyltransferase superfamily. Arsenite methyltransferase family.</text>
</comment>
<comment type="catalytic activity">
    <reaction evidence="7">
        <text>arsenic triglutathione + 2 [thioredoxin]-dithiol + 2 S-adenosyl-L-methionine + H2O = dimethylarsinous acid + 2 [thioredoxin]-disulfide + 3 glutathione + 2 S-adenosyl-L-homocysteine + 2 H(+)</text>
        <dbReference type="Rhea" id="RHEA:69464"/>
        <dbReference type="Rhea" id="RHEA-COMP:10698"/>
        <dbReference type="Rhea" id="RHEA-COMP:10700"/>
        <dbReference type="ChEBI" id="CHEBI:15377"/>
        <dbReference type="ChEBI" id="CHEBI:15378"/>
        <dbReference type="ChEBI" id="CHEBI:23808"/>
        <dbReference type="ChEBI" id="CHEBI:29950"/>
        <dbReference type="ChEBI" id="CHEBI:50058"/>
        <dbReference type="ChEBI" id="CHEBI:57856"/>
        <dbReference type="ChEBI" id="CHEBI:57925"/>
        <dbReference type="ChEBI" id="CHEBI:59789"/>
        <dbReference type="ChEBI" id="CHEBI:183640"/>
        <dbReference type="EC" id="2.1.1.137"/>
    </reaction>
</comment>
<dbReference type="InterPro" id="IPR026669">
    <property type="entry name" value="Arsenite_MeTrfase-like"/>
</dbReference>
<evidence type="ECO:0000256" key="1">
    <source>
        <dbReference type="ARBA" id="ARBA00022679"/>
    </source>
</evidence>